<dbReference type="OrthoDB" id="1046782at2759"/>
<evidence type="ECO:0000259" key="3">
    <source>
        <dbReference type="SMART" id="SM00148"/>
    </source>
</evidence>
<evidence type="ECO:0000256" key="2">
    <source>
        <dbReference type="SAM" id="Phobius"/>
    </source>
</evidence>
<dbReference type="Gene3D" id="3.20.20.190">
    <property type="entry name" value="Phosphatidylinositol (PI) phosphodiesterase"/>
    <property type="match status" value="1"/>
</dbReference>
<keyword evidence="2" id="KW-1133">Transmembrane helix</keyword>
<keyword evidence="5" id="KW-1185">Reference proteome</keyword>
<dbReference type="InterPro" id="IPR051057">
    <property type="entry name" value="PI-PLC_domain"/>
</dbReference>
<dbReference type="InterPro" id="IPR000909">
    <property type="entry name" value="PLipase_C_PInositol-sp_X_dom"/>
</dbReference>
<feature type="domain" description="Phosphatidylinositol-specific phospholipase C X" evidence="3">
    <location>
        <begin position="92"/>
        <end position="257"/>
    </location>
</feature>
<dbReference type="RefSeq" id="XP_047766251.1">
    <property type="nucleotide sequence ID" value="XM_047908310.1"/>
</dbReference>
<keyword evidence="2" id="KW-0812">Transmembrane</keyword>
<evidence type="ECO:0000313" key="5">
    <source>
        <dbReference type="Proteomes" id="UP000756132"/>
    </source>
</evidence>
<dbReference type="PANTHER" id="PTHR13593">
    <property type="match status" value="1"/>
</dbReference>
<proteinExistence type="predicted"/>
<name>A0A9Q8PG57_PASFU</name>
<sequence length="424" mass="46651">MHTSLPPLSKGRIALYLFAGMSIFFITFAAVASWSQPAAGLFRPSSRYQDASGSISSLASLALEKVLGDGSPVFGLPTTTQASTATWMKAYHDDTKIVHMNIPGTHDAATWNFSKTTQEYLEPVTDLINITEVDSSFYRCQNQSMSTMLNAGIRAFDLRYAYDVTKSTLVFWHGNALQSQTATVDDVLYSFYDWLDGHPSEALFLSFQHEGGNDDLGTQLMFYNILTTPAAKKYILQTRGSLGTLGEARGKITLLRRFDLDLLPASYEEAMPGLHFSPKNWTDNGANITLVYNQTTGETAYIEDYYSPNTRKNSSAALNIQYKLNATEAALRRASISNADSLHWSFASSTNTGNDPPDTPQTQALGNGTLTPKGGVNQQLVPILKTLQGKRLGIVMFDFFEEPGDLIPLFLSLLSPELAKGYEM</sequence>
<dbReference type="GeneID" id="71989040"/>
<protein>
    <recommendedName>
        <fullName evidence="3">Phosphatidylinositol-specific phospholipase C X domain-containing protein</fullName>
    </recommendedName>
</protein>
<dbReference type="KEGG" id="ffu:CLAFUR5_09162"/>
<evidence type="ECO:0000256" key="1">
    <source>
        <dbReference type="SAM" id="MobiDB-lite"/>
    </source>
</evidence>
<reference evidence="4" key="2">
    <citation type="journal article" date="2022" name="Microb. Genom.">
        <title>A chromosome-scale genome assembly of the tomato pathogen Cladosporium fulvum reveals a compartmentalized genome architecture and the presence of a dispensable chromosome.</title>
        <authorList>
            <person name="Zaccaron A.Z."/>
            <person name="Chen L.H."/>
            <person name="Samaras A."/>
            <person name="Stergiopoulos I."/>
        </authorList>
    </citation>
    <scope>NUCLEOTIDE SEQUENCE</scope>
    <source>
        <strain evidence="4">Race5_Kim</strain>
    </source>
</reference>
<dbReference type="Proteomes" id="UP000756132">
    <property type="component" value="Chromosome 9"/>
</dbReference>
<feature type="region of interest" description="Disordered" evidence="1">
    <location>
        <begin position="347"/>
        <end position="373"/>
    </location>
</feature>
<organism evidence="4 5">
    <name type="scientific">Passalora fulva</name>
    <name type="common">Tomato leaf mold</name>
    <name type="synonym">Cladosporium fulvum</name>
    <dbReference type="NCBI Taxonomy" id="5499"/>
    <lineage>
        <taxon>Eukaryota</taxon>
        <taxon>Fungi</taxon>
        <taxon>Dikarya</taxon>
        <taxon>Ascomycota</taxon>
        <taxon>Pezizomycotina</taxon>
        <taxon>Dothideomycetes</taxon>
        <taxon>Dothideomycetidae</taxon>
        <taxon>Mycosphaerellales</taxon>
        <taxon>Mycosphaerellaceae</taxon>
        <taxon>Fulvia</taxon>
    </lineage>
</organism>
<dbReference type="GO" id="GO:0008081">
    <property type="term" value="F:phosphoric diester hydrolase activity"/>
    <property type="evidence" value="ECO:0007669"/>
    <property type="project" value="InterPro"/>
</dbReference>
<evidence type="ECO:0000313" key="4">
    <source>
        <dbReference type="EMBL" id="UJO21885.1"/>
    </source>
</evidence>
<accession>A0A9Q8PG57</accession>
<dbReference type="PANTHER" id="PTHR13593:SF116">
    <property type="entry name" value="PLC-LIKE PHOSPHODIESTERASE"/>
    <property type="match status" value="1"/>
</dbReference>
<dbReference type="GO" id="GO:0006629">
    <property type="term" value="P:lipid metabolic process"/>
    <property type="evidence" value="ECO:0007669"/>
    <property type="project" value="InterPro"/>
</dbReference>
<dbReference type="PROSITE" id="PS50007">
    <property type="entry name" value="PIPLC_X_DOMAIN"/>
    <property type="match status" value="1"/>
</dbReference>
<feature type="transmembrane region" description="Helical" evidence="2">
    <location>
        <begin position="12"/>
        <end position="34"/>
    </location>
</feature>
<dbReference type="SMART" id="SM00148">
    <property type="entry name" value="PLCXc"/>
    <property type="match status" value="1"/>
</dbReference>
<gene>
    <name evidence="4" type="ORF">CLAFUR5_09162</name>
</gene>
<dbReference type="SUPFAM" id="SSF51695">
    <property type="entry name" value="PLC-like phosphodiesterases"/>
    <property type="match status" value="1"/>
</dbReference>
<dbReference type="InterPro" id="IPR017946">
    <property type="entry name" value="PLC-like_Pdiesterase_TIM-brl"/>
</dbReference>
<dbReference type="EMBL" id="CP090171">
    <property type="protein sequence ID" value="UJO21885.1"/>
    <property type="molecule type" value="Genomic_DNA"/>
</dbReference>
<reference evidence="4" key="1">
    <citation type="submission" date="2021-12" db="EMBL/GenBank/DDBJ databases">
        <authorList>
            <person name="Zaccaron A."/>
            <person name="Stergiopoulos I."/>
        </authorList>
    </citation>
    <scope>NUCLEOTIDE SEQUENCE</scope>
    <source>
        <strain evidence="4">Race5_Kim</strain>
    </source>
</reference>
<keyword evidence="2" id="KW-0472">Membrane</keyword>
<dbReference type="AlphaFoldDB" id="A0A9Q8PG57"/>